<dbReference type="SUPFAM" id="SSF89447">
    <property type="entry name" value="AbrB/MazE/MraZ-like"/>
    <property type="match status" value="1"/>
</dbReference>
<dbReference type="Pfam" id="PF04014">
    <property type="entry name" value="MazE_antitoxin"/>
    <property type="match status" value="1"/>
</dbReference>
<keyword evidence="4" id="KW-1185">Reference proteome</keyword>
<dbReference type="Proteomes" id="UP001291930">
    <property type="component" value="Unassembled WGS sequence"/>
</dbReference>
<dbReference type="GO" id="GO:0003677">
    <property type="term" value="F:DNA binding"/>
    <property type="evidence" value="ECO:0007669"/>
    <property type="project" value="UniProtKB-KW"/>
</dbReference>
<organism evidence="3 4">
    <name type="scientific">Bacillus bingmayongensis</name>
    <dbReference type="NCBI Taxonomy" id="1150157"/>
    <lineage>
        <taxon>Bacteria</taxon>
        <taxon>Bacillati</taxon>
        <taxon>Bacillota</taxon>
        <taxon>Bacilli</taxon>
        <taxon>Bacillales</taxon>
        <taxon>Bacillaceae</taxon>
        <taxon>Bacillus</taxon>
    </lineage>
</organism>
<dbReference type="PROSITE" id="PS51740">
    <property type="entry name" value="SPOVT_ABRB"/>
    <property type="match status" value="1"/>
</dbReference>
<dbReference type="InterPro" id="IPR037914">
    <property type="entry name" value="SpoVT-AbrB_sf"/>
</dbReference>
<feature type="domain" description="SpoVT-AbrB" evidence="2">
    <location>
        <begin position="5"/>
        <end position="50"/>
    </location>
</feature>
<accession>A0ABU5JZ79</accession>
<evidence type="ECO:0000259" key="2">
    <source>
        <dbReference type="PROSITE" id="PS51740"/>
    </source>
</evidence>
<dbReference type="EMBL" id="JAXOVW010000033">
    <property type="protein sequence ID" value="MDZ5608441.1"/>
    <property type="molecule type" value="Genomic_DNA"/>
</dbReference>
<protein>
    <submittedName>
        <fullName evidence="3">AbrB/MazE/SpoVT family DNA-binding domain-containing protein</fullName>
    </submittedName>
</protein>
<name>A0ABU5JZ79_9BACI</name>
<dbReference type="PANTHER" id="PTHR36432">
    <property type="match status" value="1"/>
</dbReference>
<dbReference type="InterPro" id="IPR040678">
    <property type="entry name" value="AbrB_C"/>
</dbReference>
<sequence length="96" mass="10567">MKNTGISRKVDELGRVVIPVELRRTLGIGEGTSLEFHVDGENVVLKKKENACFVTGEVSDDNVELLDGRICLSRKGAHDLMNLIMTKGETKGWLGK</sequence>
<dbReference type="InterPro" id="IPR007159">
    <property type="entry name" value="SpoVT-AbrB_dom"/>
</dbReference>
<proteinExistence type="predicted"/>
<dbReference type="PANTHER" id="PTHR36432:SF4">
    <property type="entry name" value="TRANSITION STATE REGULATOR ABH-RELATED"/>
    <property type="match status" value="1"/>
</dbReference>
<gene>
    <name evidence="3" type="ORF">U2I54_15395</name>
</gene>
<evidence type="ECO:0000313" key="4">
    <source>
        <dbReference type="Proteomes" id="UP001291930"/>
    </source>
</evidence>
<evidence type="ECO:0000313" key="3">
    <source>
        <dbReference type="EMBL" id="MDZ5608441.1"/>
    </source>
</evidence>
<dbReference type="NCBIfam" id="TIGR01439">
    <property type="entry name" value="lp_hng_hel_AbrB"/>
    <property type="match status" value="1"/>
</dbReference>
<dbReference type="SMART" id="SM00966">
    <property type="entry name" value="SpoVT_AbrB"/>
    <property type="match status" value="1"/>
</dbReference>
<keyword evidence="1 3" id="KW-0238">DNA-binding</keyword>
<reference evidence="4" key="1">
    <citation type="submission" date="2023-11" db="EMBL/GenBank/DDBJ databases">
        <title>Genome Sequence of Bacillus pseudomycoides stain BUPM19.</title>
        <authorList>
            <person name="Farhat A."/>
        </authorList>
    </citation>
    <scope>NUCLEOTIDE SEQUENCE [LARGE SCALE GENOMIC DNA]</scope>
    <source>
        <strain evidence="4">BUPM19</strain>
    </source>
</reference>
<evidence type="ECO:0000256" key="1">
    <source>
        <dbReference type="PROSITE-ProRule" id="PRU01076"/>
    </source>
</evidence>
<dbReference type="Pfam" id="PF18277">
    <property type="entry name" value="AbrB_C"/>
    <property type="match status" value="1"/>
</dbReference>
<comment type="caution">
    <text evidence="3">The sequence shown here is derived from an EMBL/GenBank/DDBJ whole genome shotgun (WGS) entry which is preliminary data.</text>
</comment>
<dbReference type="InterPro" id="IPR052731">
    <property type="entry name" value="B_subtilis_Trans_State_Reg"/>
</dbReference>
<dbReference type="Gene3D" id="2.10.260.10">
    <property type="match status" value="1"/>
</dbReference>
<dbReference type="RefSeq" id="WP_374218188.1">
    <property type="nucleotide sequence ID" value="NZ_JAXOVW010000033.1"/>
</dbReference>